<sequence>MMAFGAGLLSFFSPCILPLIPVYLSFLTGFSADELRESGSKTIVSKNLARILGQTLLFVLGFSVVFIALGASATLLSNFLFSNRRLIGLIGGIIVIVLGLQVAGFFNLKFLQIEKKIHFDTKPAHALGSFVIGFVFALGWTPCVGPILGSILAIAATKENMSEGIKLLSFYSLGLAIPFILTSIFVGLVFSLFVKIKKYFKIISMVSGLLLVFMGIALVTGLIRF</sequence>
<feature type="transmembrane region" description="Helical" evidence="6">
    <location>
        <begin position="6"/>
        <end position="30"/>
    </location>
</feature>
<dbReference type="GO" id="GO:0016020">
    <property type="term" value="C:membrane"/>
    <property type="evidence" value="ECO:0007669"/>
    <property type="project" value="UniProtKB-SubCell"/>
</dbReference>
<comment type="caution">
    <text evidence="8">The sequence shown here is derived from an EMBL/GenBank/DDBJ whole genome shotgun (WGS) entry which is preliminary data.</text>
</comment>
<evidence type="ECO:0000313" key="9">
    <source>
        <dbReference type="Proteomes" id="UP000229307"/>
    </source>
</evidence>
<evidence type="ECO:0000256" key="5">
    <source>
        <dbReference type="ARBA" id="ARBA00023136"/>
    </source>
</evidence>
<keyword evidence="3 6" id="KW-0812">Transmembrane</keyword>
<gene>
    <name evidence="8" type="ORF">COY52_12320</name>
</gene>
<reference evidence="9" key="1">
    <citation type="submission" date="2017-09" db="EMBL/GenBank/DDBJ databases">
        <title>Depth-based differentiation of microbial function through sediment-hosted aquifers and enrichment of novel symbionts in the deep terrestrial subsurface.</title>
        <authorList>
            <person name="Probst A.J."/>
            <person name="Ladd B."/>
            <person name="Jarett J.K."/>
            <person name="Geller-Mcgrath D.E."/>
            <person name="Sieber C.M.K."/>
            <person name="Emerson J.B."/>
            <person name="Anantharaman K."/>
            <person name="Thomas B.C."/>
            <person name="Malmstrom R."/>
            <person name="Stieglmeier M."/>
            <person name="Klingl A."/>
            <person name="Woyke T."/>
            <person name="Ryan C.M."/>
            <person name="Banfield J.F."/>
        </authorList>
    </citation>
    <scope>NUCLEOTIDE SEQUENCE [LARGE SCALE GENOMIC DNA]</scope>
</reference>
<comment type="subcellular location">
    <subcellularLocation>
        <location evidence="1">Membrane</location>
        <topology evidence="1">Multi-pass membrane protein</topology>
    </subcellularLocation>
</comment>
<accession>A0A2M7S4Q0</accession>
<protein>
    <submittedName>
        <fullName evidence="8">Cytochrome C biogenesis protein</fullName>
    </submittedName>
</protein>
<dbReference type="InterPro" id="IPR003834">
    <property type="entry name" value="Cyt_c_assmbl_TM_dom"/>
</dbReference>
<evidence type="ECO:0000256" key="6">
    <source>
        <dbReference type="SAM" id="Phobius"/>
    </source>
</evidence>
<dbReference type="EMBL" id="PFMR01000341">
    <property type="protein sequence ID" value="PIZ14522.1"/>
    <property type="molecule type" value="Genomic_DNA"/>
</dbReference>
<evidence type="ECO:0000256" key="1">
    <source>
        <dbReference type="ARBA" id="ARBA00004141"/>
    </source>
</evidence>
<dbReference type="AlphaFoldDB" id="A0A2M7S4Q0"/>
<organism evidence="8 9">
    <name type="scientific">Candidatus Desantisbacteria bacterium CG_4_10_14_0_8_um_filter_48_22</name>
    <dbReference type="NCBI Taxonomy" id="1974543"/>
    <lineage>
        <taxon>Bacteria</taxon>
        <taxon>Candidatus Desantisiibacteriota</taxon>
    </lineage>
</organism>
<feature type="transmembrane region" description="Helical" evidence="6">
    <location>
        <begin position="51"/>
        <end position="80"/>
    </location>
</feature>
<evidence type="ECO:0000256" key="3">
    <source>
        <dbReference type="ARBA" id="ARBA00022692"/>
    </source>
</evidence>
<evidence type="ECO:0000313" key="8">
    <source>
        <dbReference type="EMBL" id="PIZ14522.1"/>
    </source>
</evidence>
<feature type="transmembrane region" description="Helical" evidence="6">
    <location>
        <begin position="86"/>
        <end position="106"/>
    </location>
</feature>
<evidence type="ECO:0000256" key="4">
    <source>
        <dbReference type="ARBA" id="ARBA00022989"/>
    </source>
</evidence>
<dbReference type="Proteomes" id="UP000229307">
    <property type="component" value="Unassembled WGS sequence"/>
</dbReference>
<keyword evidence="5 6" id="KW-0472">Membrane</keyword>
<dbReference type="PANTHER" id="PTHR31272:SF4">
    <property type="entry name" value="CYTOCHROME C-TYPE BIOGENESIS PROTEIN HI_1454-RELATED"/>
    <property type="match status" value="1"/>
</dbReference>
<feature type="domain" description="Cytochrome C biogenesis protein transmembrane" evidence="7">
    <location>
        <begin position="2"/>
        <end position="220"/>
    </location>
</feature>
<comment type="similarity">
    <text evidence="2">Belongs to the DsbD family.</text>
</comment>
<dbReference type="Pfam" id="PF02683">
    <property type="entry name" value="DsbD_TM"/>
    <property type="match status" value="1"/>
</dbReference>
<feature type="transmembrane region" description="Helical" evidence="6">
    <location>
        <begin position="202"/>
        <end position="223"/>
    </location>
</feature>
<dbReference type="GO" id="GO:0017004">
    <property type="term" value="P:cytochrome complex assembly"/>
    <property type="evidence" value="ECO:0007669"/>
    <property type="project" value="InterPro"/>
</dbReference>
<dbReference type="PANTHER" id="PTHR31272">
    <property type="entry name" value="CYTOCHROME C-TYPE BIOGENESIS PROTEIN HI_1454-RELATED"/>
    <property type="match status" value="1"/>
</dbReference>
<proteinExistence type="inferred from homology"/>
<keyword evidence="4 6" id="KW-1133">Transmembrane helix</keyword>
<feature type="transmembrane region" description="Helical" evidence="6">
    <location>
        <begin position="127"/>
        <end position="156"/>
    </location>
</feature>
<feature type="transmembrane region" description="Helical" evidence="6">
    <location>
        <begin position="168"/>
        <end position="190"/>
    </location>
</feature>
<dbReference type="InterPro" id="IPR051790">
    <property type="entry name" value="Cytochrome_c-biogenesis_DsbD"/>
</dbReference>
<name>A0A2M7S4Q0_9BACT</name>
<evidence type="ECO:0000259" key="7">
    <source>
        <dbReference type="Pfam" id="PF02683"/>
    </source>
</evidence>
<evidence type="ECO:0000256" key="2">
    <source>
        <dbReference type="ARBA" id="ARBA00006143"/>
    </source>
</evidence>